<evidence type="ECO:0000256" key="2">
    <source>
        <dbReference type="PROSITE-ProRule" id="PRU00192"/>
    </source>
</evidence>
<dbReference type="PROSITE" id="PS50002">
    <property type="entry name" value="SH3"/>
    <property type="match status" value="1"/>
</dbReference>
<dbReference type="Gene3D" id="2.30.30.40">
    <property type="entry name" value="SH3 Domains"/>
    <property type="match status" value="1"/>
</dbReference>
<evidence type="ECO:0000313" key="4">
    <source>
        <dbReference type="EMBL" id="KAJ3256342.1"/>
    </source>
</evidence>
<gene>
    <name evidence="4" type="ORF">HK103_005597</name>
</gene>
<sequence>MQIMTSYQPRRPDELMLSKDDVVAVKTYKNGWATGVNVTTGETGSFPLVCFVSPEVMETAIVIPVRE</sequence>
<keyword evidence="1 2" id="KW-0728">SH3 domain</keyword>
<comment type="caution">
    <text evidence="4">The sequence shown here is derived from an EMBL/GenBank/DDBJ whole genome shotgun (WGS) entry which is preliminary data.</text>
</comment>
<dbReference type="Proteomes" id="UP001210925">
    <property type="component" value="Unassembled WGS sequence"/>
</dbReference>
<dbReference type="SUPFAM" id="SSF50044">
    <property type="entry name" value="SH3-domain"/>
    <property type="match status" value="1"/>
</dbReference>
<name>A0AAD5Y2P4_9FUNG</name>
<accession>A0AAD5Y2P4</accession>
<dbReference type="Pfam" id="PF14604">
    <property type="entry name" value="SH3_9"/>
    <property type="match status" value="1"/>
</dbReference>
<evidence type="ECO:0000256" key="1">
    <source>
        <dbReference type="ARBA" id="ARBA00022443"/>
    </source>
</evidence>
<dbReference type="InterPro" id="IPR036028">
    <property type="entry name" value="SH3-like_dom_sf"/>
</dbReference>
<reference evidence="4" key="1">
    <citation type="submission" date="2020-05" db="EMBL/GenBank/DDBJ databases">
        <title>Phylogenomic resolution of chytrid fungi.</title>
        <authorList>
            <person name="Stajich J.E."/>
            <person name="Amses K."/>
            <person name="Simmons R."/>
            <person name="Seto K."/>
            <person name="Myers J."/>
            <person name="Bonds A."/>
            <person name="Quandt C.A."/>
            <person name="Barry K."/>
            <person name="Liu P."/>
            <person name="Grigoriev I."/>
            <person name="Longcore J.E."/>
            <person name="James T.Y."/>
        </authorList>
    </citation>
    <scope>NUCLEOTIDE SEQUENCE</scope>
    <source>
        <strain evidence="4">PLAUS21</strain>
    </source>
</reference>
<proteinExistence type="predicted"/>
<dbReference type="AlphaFoldDB" id="A0AAD5Y2P4"/>
<dbReference type="InterPro" id="IPR001452">
    <property type="entry name" value="SH3_domain"/>
</dbReference>
<keyword evidence="5" id="KW-1185">Reference proteome</keyword>
<dbReference type="EMBL" id="JADGKB010000052">
    <property type="protein sequence ID" value="KAJ3256342.1"/>
    <property type="molecule type" value="Genomic_DNA"/>
</dbReference>
<evidence type="ECO:0000313" key="5">
    <source>
        <dbReference type="Proteomes" id="UP001210925"/>
    </source>
</evidence>
<feature type="domain" description="SH3" evidence="3">
    <location>
        <begin position="1"/>
        <end position="56"/>
    </location>
</feature>
<protein>
    <recommendedName>
        <fullName evidence="3">SH3 domain-containing protein</fullName>
    </recommendedName>
</protein>
<evidence type="ECO:0000259" key="3">
    <source>
        <dbReference type="PROSITE" id="PS50002"/>
    </source>
</evidence>
<organism evidence="4 5">
    <name type="scientific">Boothiomyces macroporosus</name>
    <dbReference type="NCBI Taxonomy" id="261099"/>
    <lineage>
        <taxon>Eukaryota</taxon>
        <taxon>Fungi</taxon>
        <taxon>Fungi incertae sedis</taxon>
        <taxon>Chytridiomycota</taxon>
        <taxon>Chytridiomycota incertae sedis</taxon>
        <taxon>Chytridiomycetes</taxon>
        <taxon>Rhizophydiales</taxon>
        <taxon>Terramycetaceae</taxon>
        <taxon>Boothiomyces</taxon>
    </lineage>
</organism>